<dbReference type="eggNOG" id="COG4714">
    <property type="taxonomic scope" value="Bacteria"/>
</dbReference>
<gene>
    <name evidence="1" type="ORF">Mic7113_4440</name>
</gene>
<name>K9WIY0_9CYAN</name>
<dbReference type="HOGENOM" id="CLU_1014948_0_0_3"/>
<dbReference type="SUPFAM" id="SSF52540">
    <property type="entry name" value="P-loop containing nucleoside triphosphate hydrolases"/>
    <property type="match status" value="1"/>
</dbReference>
<organism evidence="1 2">
    <name type="scientific">Allocoleopsis franciscana PCC 7113</name>
    <dbReference type="NCBI Taxonomy" id="1173027"/>
    <lineage>
        <taxon>Bacteria</taxon>
        <taxon>Bacillati</taxon>
        <taxon>Cyanobacteriota</taxon>
        <taxon>Cyanophyceae</taxon>
        <taxon>Coleofasciculales</taxon>
        <taxon>Coleofasciculaceae</taxon>
        <taxon>Allocoleopsis</taxon>
        <taxon>Allocoleopsis franciscana</taxon>
    </lineage>
</organism>
<dbReference type="InterPro" id="IPR027417">
    <property type="entry name" value="P-loop_NTPase"/>
</dbReference>
<proteinExistence type="predicted"/>
<dbReference type="KEGG" id="mic:Mic7113_4440"/>
<protein>
    <submittedName>
        <fullName evidence="1">Sulfotransferase family protein</fullName>
    </submittedName>
</protein>
<dbReference type="GO" id="GO:0016740">
    <property type="term" value="F:transferase activity"/>
    <property type="evidence" value="ECO:0007669"/>
    <property type="project" value="UniProtKB-KW"/>
</dbReference>
<reference evidence="1 2" key="1">
    <citation type="submission" date="2012-06" db="EMBL/GenBank/DDBJ databases">
        <title>Finished chromosome of genome of Microcoleus sp. PCC 7113.</title>
        <authorList>
            <consortium name="US DOE Joint Genome Institute"/>
            <person name="Gugger M."/>
            <person name="Coursin T."/>
            <person name="Rippka R."/>
            <person name="Tandeau De Marsac N."/>
            <person name="Huntemann M."/>
            <person name="Wei C.-L."/>
            <person name="Han J."/>
            <person name="Detter J.C."/>
            <person name="Han C."/>
            <person name="Tapia R."/>
            <person name="Chen A."/>
            <person name="Kyrpides N."/>
            <person name="Mavromatis K."/>
            <person name="Markowitz V."/>
            <person name="Szeto E."/>
            <person name="Ivanova N."/>
            <person name="Pagani I."/>
            <person name="Pati A."/>
            <person name="Goodwin L."/>
            <person name="Nordberg H.P."/>
            <person name="Cantor M.N."/>
            <person name="Hua S.X."/>
            <person name="Woyke T."/>
            <person name="Kerfeld C.A."/>
        </authorList>
    </citation>
    <scope>NUCLEOTIDE SEQUENCE [LARGE SCALE GENOMIC DNA]</scope>
    <source>
        <strain evidence="1 2">PCC 7113</strain>
    </source>
</reference>
<accession>K9WIY0</accession>
<dbReference type="Gene3D" id="3.40.50.300">
    <property type="entry name" value="P-loop containing nucleotide triphosphate hydrolases"/>
    <property type="match status" value="1"/>
</dbReference>
<dbReference type="Proteomes" id="UP000010471">
    <property type="component" value="Chromosome"/>
</dbReference>
<keyword evidence="1" id="KW-0808">Transferase</keyword>
<keyword evidence="2" id="KW-1185">Reference proteome</keyword>
<evidence type="ECO:0000313" key="1">
    <source>
        <dbReference type="EMBL" id="AFZ20133.1"/>
    </source>
</evidence>
<dbReference type="EMBL" id="CP003630">
    <property type="protein sequence ID" value="AFZ20133.1"/>
    <property type="molecule type" value="Genomic_DNA"/>
</dbReference>
<sequence length="274" mass="31896">MTALRALANSECISGLLIPVSIPHLVNYSLPDYIYNVLAFELEASLQNYLDSGIPSSRFSALHKWLKGYMSSQEFFQALQRKRVVERIIYKEPFLSFAPEFTYRALPDCRILHLYRDGRDCADSLIRTYDVLTDEKLMALNTSEMPIGRKYDERYVPWWVEEGREEEFLGSTPYVRAIWMWKEMVGRCHTFFSQPEVAQTGRVLLIKYEDLVSDSLKCGELIASHFGAKMNRQLQKQIKKAHPQSIGIHKRRNPKEIEEAERIAQAELKLYGYL</sequence>
<dbReference type="STRING" id="1173027.Mic7113_4440"/>
<evidence type="ECO:0000313" key="2">
    <source>
        <dbReference type="Proteomes" id="UP000010471"/>
    </source>
</evidence>
<dbReference type="AlphaFoldDB" id="K9WIY0"/>